<evidence type="ECO:0000256" key="7">
    <source>
        <dbReference type="SAM" id="Phobius"/>
    </source>
</evidence>
<evidence type="ECO:0000256" key="5">
    <source>
        <dbReference type="ARBA" id="ARBA00034769"/>
    </source>
</evidence>
<keyword evidence="9" id="KW-1185">Reference proteome</keyword>
<feature type="compositionally biased region" description="Polar residues" evidence="6">
    <location>
        <begin position="696"/>
        <end position="715"/>
    </location>
</feature>
<evidence type="ECO:0008006" key="10">
    <source>
        <dbReference type="Google" id="ProtNLM"/>
    </source>
</evidence>
<feature type="region of interest" description="Disordered" evidence="6">
    <location>
        <begin position="696"/>
        <end position="724"/>
    </location>
</feature>
<dbReference type="GO" id="GO:0016020">
    <property type="term" value="C:membrane"/>
    <property type="evidence" value="ECO:0007669"/>
    <property type="project" value="UniProtKB-SubCell"/>
</dbReference>
<protein>
    <recommendedName>
        <fullName evidence="10">Bestrophin homolog</fullName>
    </recommendedName>
</protein>
<proteinExistence type="inferred from homology"/>
<dbReference type="InterPro" id="IPR000615">
    <property type="entry name" value="Bestrophin"/>
</dbReference>
<evidence type="ECO:0000256" key="6">
    <source>
        <dbReference type="SAM" id="MobiDB-lite"/>
    </source>
</evidence>
<dbReference type="EMBL" id="JBJJXI010000108">
    <property type="protein sequence ID" value="KAL3391628.1"/>
    <property type="molecule type" value="Genomic_DNA"/>
</dbReference>
<evidence type="ECO:0000313" key="9">
    <source>
        <dbReference type="Proteomes" id="UP001627154"/>
    </source>
</evidence>
<comment type="subcellular location">
    <subcellularLocation>
        <location evidence="1">Membrane</location>
    </subcellularLocation>
</comment>
<name>A0ABD2WF53_9HYME</name>
<feature type="compositionally biased region" description="Polar residues" evidence="6">
    <location>
        <begin position="845"/>
        <end position="856"/>
    </location>
</feature>
<dbReference type="Pfam" id="PF01062">
    <property type="entry name" value="Bestrophin"/>
    <property type="match status" value="1"/>
</dbReference>
<keyword evidence="2 7" id="KW-0812">Transmembrane</keyword>
<sequence length="891" mass="99698">MTISYASEVPNGSAFGCFWRILIKWRGSVYKLIWRELLVYLFAYYFINFIYRYALNEEQQRIFEKIRYYFGNSSESIPMSFVLGFYVSLVVKRWWEQYKLLPWPDNLALFISAAIPGNDERGRLMRRNIVRYAVLAYVITLQRISLRVKRRFPSLQHIVDVGLMMESEKKIFEMMNKKAGMSKYWMPLVWATNIINRARKEQLITSDHVVQTLLVELSDIRKKLGGLIGYDTVCVPLVYTQVVTLSLYAYFFSALLGRQFISHSDSSVSGKYEVPDMYFPFFTALQFCFYVGWLKVAEVLINPFGEDDDDIELNWLIDRHIKAGYMIVDEMHEEHPELLKDQYWDEVVPKDLPYTVASEQYRKEEPKGSAEHYKVKSSDALYANVFMGTHVHGGPANRSNKQSHMQDDVYADYVSIESVDTPLVERKSKNWLQRTITRMGSVRSSSTTYSSGGPAGGNFFTRNRHNSVYSSPENPLQNAEAGIPGPPSAKQSFYERLRRKSMQGRGMRRQGTLTKLNSIPTSLKNRPRIPTPDVTKEVIDREQRLAVSASNVASIGAGIVGMPAAHATSYHNPASSVSSDVSVLQGQAVLLVNSPANIVQLSPIQEKTELGTPVGARQSAAQHLAHSVLPQSLKSGASVTAQVAAIPVTLSALSQLVSSPDSLSFANRHRQACINTIAPSQFGSPSQQVTATITELSSNASSATDDESQPNNASSVKPADKLPETADYTSCSPIIVDPQKLNTVAQSDWHVQNYKLIPMSPTKKSKTVESNSHSKARRSTSLPGATSTSMVDQIREDRSMSLPHTIVSPPSEKVSTTADVELTQPPPFASTLLKPTDTDDEPRQRSGSFNQPTTTPKIVEENARKISLNDRLNFLDKSTNGPTDQRSEVYV</sequence>
<evidence type="ECO:0000256" key="2">
    <source>
        <dbReference type="ARBA" id="ARBA00022692"/>
    </source>
</evidence>
<evidence type="ECO:0000256" key="3">
    <source>
        <dbReference type="ARBA" id="ARBA00022989"/>
    </source>
</evidence>
<accession>A0ABD2WF53</accession>
<dbReference type="GO" id="GO:0055085">
    <property type="term" value="P:transmembrane transport"/>
    <property type="evidence" value="ECO:0007669"/>
    <property type="project" value="UniProtKB-ARBA"/>
</dbReference>
<comment type="caution">
    <text evidence="8">The sequence shown here is derived from an EMBL/GenBank/DDBJ whole genome shotgun (WGS) entry which is preliminary data.</text>
</comment>
<feature type="transmembrane region" description="Helical" evidence="7">
    <location>
        <begin position="37"/>
        <end position="55"/>
    </location>
</feature>
<evidence type="ECO:0000313" key="8">
    <source>
        <dbReference type="EMBL" id="KAL3391628.1"/>
    </source>
</evidence>
<dbReference type="AlphaFoldDB" id="A0ABD2WF53"/>
<evidence type="ECO:0000256" key="1">
    <source>
        <dbReference type="ARBA" id="ARBA00004370"/>
    </source>
</evidence>
<dbReference type="Proteomes" id="UP001627154">
    <property type="component" value="Unassembled WGS sequence"/>
</dbReference>
<keyword evidence="4 7" id="KW-0472">Membrane</keyword>
<feature type="compositionally biased region" description="Polar residues" evidence="6">
    <location>
        <begin position="768"/>
        <end position="791"/>
    </location>
</feature>
<feature type="region of interest" description="Disordered" evidence="6">
    <location>
        <begin position="756"/>
        <end position="864"/>
    </location>
</feature>
<evidence type="ECO:0000256" key="4">
    <source>
        <dbReference type="ARBA" id="ARBA00023136"/>
    </source>
</evidence>
<organism evidence="8 9">
    <name type="scientific">Trichogramma kaykai</name>
    <dbReference type="NCBI Taxonomy" id="54128"/>
    <lineage>
        <taxon>Eukaryota</taxon>
        <taxon>Metazoa</taxon>
        <taxon>Ecdysozoa</taxon>
        <taxon>Arthropoda</taxon>
        <taxon>Hexapoda</taxon>
        <taxon>Insecta</taxon>
        <taxon>Pterygota</taxon>
        <taxon>Neoptera</taxon>
        <taxon>Endopterygota</taxon>
        <taxon>Hymenoptera</taxon>
        <taxon>Apocrita</taxon>
        <taxon>Proctotrupomorpha</taxon>
        <taxon>Chalcidoidea</taxon>
        <taxon>Trichogrammatidae</taxon>
        <taxon>Trichogramma</taxon>
    </lineage>
</organism>
<comment type="similarity">
    <text evidence="5">Belongs to the anion channel-forming bestrophin (TC 1.A.46) family. Calcium-sensitive chloride channel subfamily.</text>
</comment>
<dbReference type="InterPro" id="IPR021134">
    <property type="entry name" value="Bestrophin-like"/>
</dbReference>
<feature type="transmembrane region" description="Helical" evidence="7">
    <location>
        <begin position="76"/>
        <end position="95"/>
    </location>
</feature>
<dbReference type="PANTHER" id="PTHR10736:SF11">
    <property type="entry name" value="BESTROPHIN 2"/>
    <property type="match status" value="1"/>
</dbReference>
<feature type="region of interest" description="Disordered" evidence="6">
    <location>
        <begin position="469"/>
        <end position="489"/>
    </location>
</feature>
<reference evidence="8 9" key="1">
    <citation type="journal article" date="2024" name="bioRxiv">
        <title>A reference genome for Trichogramma kaykai: A tiny desert-dwelling parasitoid wasp with competing sex-ratio distorters.</title>
        <authorList>
            <person name="Culotta J."/>
            <person name="Lindsey A.R."/>
        </authorList>
    </citation>
    <scope>NUCLEOTIDE SEQUENCE [LARGE SCALE GENOMIC DNA]</scope>
    <source>
        <strain evidence="8 9">KSX58</strain>
    </source>
</reference>
<keyword evidence="3 7" id="KW-1133">Transmembrane helix</keyword>
<dbReference type="PANTHER" id="PTHR10736">
    <property type="entry name" value="BESTROPHIN"/>
    <property type="match status" value="1"/>
</dbReference>
<gene>
    <name evidence="8" type="ORF">TKK_013562</name>
</gene>